<dbReference type="HOGENOM" id="CLU_094156_7_0_11"/>
<dbReference type="STRING" id="1531429.JI75_03535"/>
<dbReference type="EMBL" id="CP009302">
    <property type="protein sequence ID" value="AJC11882.1"/>
    <property type="molecule type" value="Genomic_DNA"/>
</dbReference>
<evidence type="ECO:0000313" key="11">
    <source>
        <dbReference type="EMBL" id="AJC11882.1"/>
    </source>
</evidence>
<dbReference type="NCBIfam" id="TIGR00810">
    <property type="entry name" value="secG"/>
    <property type="match status" value="1"/>
</dbReference>
<keyword evidence="6 10" id="KW-1133">Transmembrane helix</keyword>
<keyword evidence="12" id="KW-1185">Reference proteome</keyword>
<evidence type="ECO:0000256" key="6">
    <source>
        <dbReference type="ARBA" id="ARBA00022989"/>
    </source>
</evidence>
<keyword evidence="4 10" id="KW-0812">Transmembrane</keyword>
<evidence type="ECO:0000256" key="2">
    <source>
        <dbReference type="ARBA" id="ARBA00008445"/>
    </source>
</evidence>
<keyword evidence="3 10" id="KW-0813">Transport</keyword>
<evidence type="ECO:0000256" key="9">
    <source>
        <dbReference type="ARBA" id="ARBA00025182"/>
    </source>
</evidence>
<evidence type="ECO:0000256" key="5">
    <source>
        <dbReference type="ARBA" id="ARBA00022927"/>
    </source>
</evidence>
<protein>
    <recommendedName>
        <fullName evidence="10">Protein-export membrane protein SecG</fullName>
    </recommendedName>
</protein>
<dbReference type="Proteomes" id="UP000031121">
    <property type="component" value="Chromosome"/>
</dbReference>
<dbReference type="GO" id="GO:0009306">
    <property type="term" value="P:protein secretion"/>
    <property type="evidence" value="ECO:0007669"/>
    <property type="project" value="UniProtKB-UniRule"/>
</dbReference>
<evidence type="ECO:0000256" key="10">
    <source>
        <dbReference type="RuleBase" id="RU365087"/>
    </source>
</evidence>
<feature type="transmembrane region" description="Helical" evidence="10">
    <location>
        <begin position="6"/>
        <end position="25"/>
    </location>
</feature>
<dbReference type="GO" id="GO:0005886">
    <property type="term" value="C:plasma membrane"/>
    <property type="evidence" value="ECO:0007669"/>
    <property type="project" value="UniProtKB-SubCell"/>
</dbReference>
<keyword evidence="7 10" id="KW-0811">Translocation</keyword>
<name>A0A0A8B9P9_9ACTN</name>
<comment type="function">
    <text evidence="9 10">Involved in protein export. Participates in an early event of protein translocation.</text>
</comment>
<dbReference type="PRINTS" id="PR01651">
    <property type="entry name" value="SECGEXPORT"/>
</dbReference>
<keyword evidence="8 10" id="KW-0472">Membrane</keyword>
<evidence type="ECO:0000256" key="7">
    <source>
        <dbReference type="ARBA" id="ARBA00023010"/>
    </source>
</evidence>
<dbReference type="KEGG" id="cbac:JI75_03535"/>
<evidence type="ECO:0000256" key="4">
    <source>
        <dbReference type="ARBA" id="ARBA00022692"/>
    </source>
</evidence>
<organism evidence="11 12">
    <name type="scientific">Berryella intestinalis</name>
    <dbReference type="NCBI Taxonomy" id="1531429"/>
    <lineage>
        <taxon>Bacteria</taxon>
        <taxon>Bacillati</taxon>
        <taxon>Actinomycetota</taxon>
        <taxon>Coriobacteriia</taxon>
        <taxon>Eggerthellales</taxon>
        <taxon>Eggerthellaceae</taxon>
        <taxon>Berryella</taxon>
    </lineage>
</organism>
<keyword evidence="5 10" id="KW-0653">Protein transport</keyword>
<evidence type="ECO:0000256" key="1">
    <source>
        <dbReference type="ARBA" id="ARBA00004141"/>
    </source>
</evidence>
<comment type="subcellular location">
    <subcellularLocation>
        <location evidence="10">Cell membrane</location>
        <topology evidence="10">Multi-pass membrane protein</topology>
    </subcellularLocation>
    <subcellularLocation>
        <location evidence="1">Membrane</location>
        <topology evidence="1">Multi-pass membrane protein</topology>
    </subcellularLocation>
</comment>
<dbReference type="GO" id="GO:0015450">
    <property type="term" value="F:protein-transporting ATPase activity"/>
    <property type="evidence" value="ECO:0007669"/>
    <property type="project" value="UniProtKB-UniRule"/>
</dbReference>
<dbReference type="OrthoDB" id="4337190at2"/>
<reference evidence="11 12" key="2">
    <citation type="journal article" date="2015" name="Genome Announc.">
        <title>Complete Genome Sequence of Coriobacteriaceae Strain 68-1-3, a Novel Mucus-Degrading Isolate from the Swine Intestinal Tract.</title>
        <authorList>
            <person name="Looft T."/>
            <person name="Bayles D.O."/>
            <person name="Alt D.P."/>
            <person name="Stanton T.B."/>
        </authorList>
    </citation>
    <scope>NUCLEOTIDE SEQUENCE [LARGE SCALE GENOMIC DNA]</scope>
    <source>
        <strain evidence="11 12">68-1-3</strain>
    </source>
</reference>
<reference evidence="12" key="1">
    <citation type="submission" date="2014-08" db="EMBL/GenBank/DDBJ databases">
        <title>Coriobacteriaceae sp. complete genome.</title>
        <authorList>
            <person name="Looft T."/>
            <person name="Bayles D.O."/>
            <person name="Stanton T.B."/>
        </authorList>
    </citation>
    <scope>NUCLEOTIDE SEQUENCE [LARGE SCALE GENOMIC DNA]</scope>
    <source>
        <strain evidence="12">68-1-3</strain>
    </source>
</reference>
<dbReference type="AlphaFoldDB" id="A0A0A8B9P9"/>
<sequence>MNPLLIILLILLIVSGLGLIVFILLHSGKGTGVSDMVASAVYSSQTGTSIVEKNLDRITIALAIIFMLALVALMFVYPQGTISR</sequence>
<accession>A0A0A8B9P9</accession>
<dbReference type="InterPro" id="IPR004692">
    <property type="entry name" value="SecG"/>
</dbReference>
<gene>
    <name evidence="11" type="ORF">JI75_03535</name>
</gene>
<dbReference type="Pfam" id="PF03840">
    <property type="entry name" value="SecG"/>
    <property type="match status" value="1"/>
</dbReference>
<proteinExistence type="inferred from homology"/>
<evidence type="ECO:0000313" key="12">
    <source>
        <dbReference type="Proteomes" id="UP000031121"/>
    </source>
</evidence>
<dbReference type="RefSeq" id="WP_039688782.1">
    <property type="nucleotide sequence ID" value="NZ_CP009302.1"/>
</dbReference>
<keyword evidence="10" id="KW-1003">Cell membrane</keyword>
<comment type="similarity">
    <text evidence="2 10">Belongs to the SecG family.</text>
</comment>
<feature type="transmembrane region" description="Helical" evidence="10">
    <location>
        <begin position="58"/>
        <end position="77"/>
    </location>
</feature>
<evidence type="ECO:0000256" key="3">
    <source>
        <dbReference type="ARBA" id="ARBA00022448"/>
    </source>
</evidence>
<evidence type="ECO:0000256" key="8">
    <source>
        <dbReference type="ARBA" id="ARBA00023136"/>
    </source>
</evidence>